<evidence type="ECO:0000256" key="8">
    <source>
        <dbReference type="ARBA" id="ARBA00023621"/>
    </source>
</evidence>
<proteinExistence type="inferred from homology"/>
<protein>
    <recommendedName>
        <fullName evidence="8">3beta-hydroxysteroid 3-dehydrogenase</fullName>
        <ecNumber evidence="8">1.1.1.270</ecNumber>
    </recommendedName>
</protein>
<organism evidence="10 11">
    <name type="scientific">Sugiyamaella lignohabitans</name>
    <dbReference type="NCBI Taxonomy" id="796027"/>
    <lineage>
        <taxon>Eukaryota</taxon>
        <taxon>Fungi</taxon>
        <taxon>Dikarya</taxon>
        <taxon>Ascomycota</taxon>
        <taxon>Saccharomycotina</taxon>
        <taxon>Dipodascomycetes</taxon>
        <taxon>Dipodascales</taxon>
        <taxon>Trichomonascaceae</taxon>
        <taxon>Sugiyamaella</taxon>
    </lineage>
</organism>
<evidence type="ECO:0000256" key="3">
    <source>
        <dbReference type="ARBA" id="ARBA00022955"/>
    </source>
</evidence>
<dbReference type="InterPro" id="IPR036291">
    <property type="entry name" value="NAD(P)-bd_dom_sf"/>
</dbReference>
<evidence type="ECO:0000256" key="2">
    <source>
        <dbReference type="ARBA" id="ARBA00022857"/>
    </source>
</evidence>
<evidence type="ECO:0000313" key="11">
    <source>
        <dbReference type="Proteomes" id="UP000189580"/>
    </source>
</evidence>
<dbReference type="GeneID" id="30033385"/>
<keyword evidence="4" id="KW-0560">Oxidoreductase</keyword>
<keyword evidence="3" id="KW-0752">Steroid biosynthesis</keyword>
<keyword evidence="5" id="KW-0443">Lipid metabolism</keyword>
<dbReference type="EC" id="1.1.1.270" evidence="8"/>
<evidence type="ECO:0000256" key="7">
    <source>
        <dbReference type="ARBA" id="ARBA00023593"/>
    </source>
</evidence>
<keyword evidence="11" id="KW-1185">Reference proteome</keyword>
<dbReference type="OrthoDB" id="9989144at2759"/>
<keyword evidence="1" id="KW-0444">Lipid biosynthesis</keyword>
<dbReference type="Gene3D" id="3.40.50.720">
    <property type="entry name" value="NAD(P)-binding Rossmann-like Domain"/>
    <property type="match status" value="1"/>
</dbReference>
<feature type="transmembrane region" description="Helical" evidence="9">
    <location>
        <begin position="159"/>
        <end position="178"/>
    </location>
</feature>
<dbReference type="PANTHER" id="PTHR43647:SF1">
    <property type="entry name" value="3-KETO-STEROID REDUCTASE ERG27"/>
    <property type="match status" value="1"/>
</dbReference>
<dbReference type="KEGG" id="slb:AWJ20_1569"/>
<dbReference type="GO" id="GO:0006696">
    <property type="term" value="P:ergosterol biosynthetic process"/>
    <property type="evidence" value="ECO:0007669"/>
    <property type="project" value="TreeGrafter"/>
</dbReference>
<evidence type="ECO:0000256" key="6">
    <source>
        <dbReference type="ARBA" id="ARBA00023589"/>
    </source>
</evidence>
<dbReference type="PANTHER" id="PTHR43647">
    <property type="entry name" value="DEHYDROGENASE"/>
    <property type="match status" value="1"/>
</dbReference>
<keyword evidence="2" id="KW-0521">NADP</keyword>
<evidence type="ECO:0000313" key="10">
    <source>
        <dbReference type="EMBL" id="ANB13285.1"/>
    </source>
</evidence>
<accession>A0A167DTW4</accession>
<keyword evidence="9" id="KW-1133">Transmembrane helix</keyword>
<comment type="similarity">
    <text evidence="7">Belongs to the short-chain dehydrogenases/reductases (SDR) family. ERG27 subfamily.</text>
</comment>
<dbReference type="SUPFAM" id="SSF51735">
    <property type="entry name" value="NAD(P)-binding Rossmann-fold domains"/>
    <property type="match status" value="1"/>
</dbReference>
<keyword evidence="9" id="KW-0812">Transmembrane</keyword>
<dbReference type="EMBL" id="CP014501">
    <property type="protein sequence ID" value="ANB13285.1"/>
    <property type="molecule type" value="Genomic_DNA"/>
</dbReference>
<evidence type="ECO:0000256" key="4">
    <source>
        <dbReference type="ARBA" id="ARBA00023002"/>
    </source>
</evidence>
<evidence type="ECO:0000256" key="5">
    <source>
        <dbReference type="ARBA" id="ARBA00023098"/>
    </source>
</evidence>
<evidence type="ECO:0000256" key="1">
    <source>
        <dbReference type="ARBA" id="ARBA00022516"/>
    </source>
</evidence>
<comment type="pathway">
    <text evidence="6">Steroid biosynthesis; zymosterol biosynthesis; zymosterol from lanosterol: step 5/6.</text>
</comment>
<dbReference type="GO" id="GO:0005741">
    <property type="term" value="C:mitochondrial outer membrane"/>
    <property type="evidence" value="ECO:0007669"/>
    <property type="project" value="TreeGrafter"/>
</dbReference>
<sequence length="267" mass="30731">MLGAARDIKQRYKHIDYLFLNSSHSQLERIDYVQATKDFFTQPIKAFTVGTFKVQGISKTSLDGFASVFQANVLSPWYLINEIIPVLKDGGRIIWISTSIALPEMLSEDDLGLVKCKYSYEASKYEIELLQHATYQSLYNKYGIQSWLLHPGVFKSTTFVPTLNVFAYVGMFLMFYICRLFGSKYHCIYPEVAANAPVWAAVGSDPEKDDMSLKYGSATDRWGNEVLERAKLQVVPGLSEKIYEYVERQRKELQSRLKDQVVERYLY</sequence>
<dbReference type="AlphaFoldDB" id="A0A167DTW4"/>
<dbReference type="Proteomes" id="UP000189580">
    <property type="component" value="Chromosome a"/>
</dbReference>
<reference evidence="10 11" key="1">
    <citation type="submission" date="2016-02" db="EMBL/GenBank/DDBJ databases">
        <title>Complete genome sequence and transcriptome regulation of the pentose utilising yeast Sugiyamaella lignohabitans.</title>
        <authorList>
            <person name="Bellasio M."/>
            <person name="Peymann A."/>
            <person name="Valli M."/>
            <person name="Sipitzky M."/>
            <person name="Graf A."/>
            <person name="Sauer M."/>
            <person name="Marx H."/>
            <person name="Mattanovich D."/>
        </authorList>
    </citation>
    <scope>NUCLEOTIDE SEQUENCE [LARGE SCALE GENOMIC DNA]</scope>
    <source>
        <strain evidence="10 11">CBS 10342</strain>
    </source>
</reference>
<dbReference type="GO" id="GO:0005811">
    <property type="term" value="C:lipid droplet"/>
    <property type="evidence" value="ECO:0007669"/>
    <property type="project" value="TreeGrafter"/>
</dbReference>
<name>A0A167DTW4_9ASCO</name>
<dbReference type="InterPro" id="IPR051593">
    <property type="entry name" value="Ergosterol_Biosynth_ERG27"/>
</dbReference>
<dbReference type="GO" id="GO:0005789">
    <property type="term" value="C:endoplasmic reticulum membrane"/>
    <property type="evidence" value="ECO:0007669"/>
    <property type="project" value="TreeGrafter"/>
</dbReference>
<gene>
    <name evidence="10" type="primary">ERG27</name>
    <name evidence="10" type="ORF">AWJ20_1569</name>
</gene>
<dbReference type="GO" id="GO:0000253">
    <property type="term" value="F:3-beta-hydroxysteroid 3-dehydrogenase (NADP+) activity"/>
    <property type="evidence" value="ECO:0007669"/>
    <property type="project" value="UniProtKB-EC"/>
</dbReference>
<evidence type="ECO:0000256" key="9">
    <source>
        <dbReference type="SAM" id="Phobius"/>
    </source>
</evidence>
<dbReference type="RefSeq" id="XP_018735762.1">
    <property type="nucleotide sequence ID" value="XM_018878460.1"/>
</dbReference>
<keyword evidence="9" id="KW-0472">Membrane</keyword>